<accession>A0A556QK57</accession>
<evidence type="ECO:0000313" key="2">
    <source>
        <dbReference type="Proteomes" id="UP000315648"/>
    </source>
</evidence>
<keyword evidence="2" id="KW-1185">Reference proteome</keyword>
<evidence type="ECO:0000313" key="1">
    <source>
        <dbReference type="EMBL" id="TSJ77030.1"/>
    </source>
</evidence>
<protein>
    <submittedName>
        <fullName evidence="1">Uncharacterized protein</fullName>
    </submittedName>
</protein>
<comment type="caution">
    <text evidence="1">The sequence shown here is derived from an EMBL/GenBank/DDBJ whole genome shotgun (WGS) entry which is preliminary data.</text>
</comment>
<dbReference type="AlphaFoldDB" id="A0A556QK57"/>
<dbReference type="Proteomes" id="UP000315648">
    <property type="component" value="Unassembled WGS sequence"/>
</dbReference>
<sequence>MARALLVRDLQKHADVAWAAIIVMNSESPVALTKTTYRGVTAYELKWVEGAVDKESSFPTEAEAVMAMSEIEERLRIAAMAGQGLTVNPFGLHTPFISSKDVHFASLKLQPRGLKFRESIEDYVSAVTTLKGLDVSVSAAAAVFAEASLALKPYDISTEQAVFEWLELKKQVGDRPIYEVLRTYLQAKAAAEMHVPIVAPPEAGGAGDRAVVPAT</sequence>
<organism evidence="1 2">
    <name type="scientific">Rariglobus hedericola</name>
    <dbReference type="NCBI Taxonomy" id="2597822"/>
    <lineage>
        <taxon>Bacteria</taxon>
        <taxon>Pseudomonadati</taxon>
        <taxon>Verrucomicrobiota</taxon>
        <taxon>Opitutia</taxon>
        <taxon>Opitutales</taxon>
        <taxon>Opitutaceae</taxon>
        <taxon>Rariglobus</taxon>
    </lineage>
</organism>
<dbReference type="EMBL" id="VMBG01000002">
    <property type="protein sequence ID" value="TSJ77030.1"/>
    <property type="molecule type" value="Genomic_DNA"/>
</dbReference>
<name>A0A556QK57_9BACT</name>
<proteinExistence type="predicted"/>
<gene>
    <name evidence="1" type="ORF">FPL22_13040</name>
</gene>
<dbReference type="RefSeq" id="WP_144230851.1">
    <property type="nucleotide sequence ID" value="NZ_CBCRVV010000006.1"/>
</dbReference>
<reference evidence="1 2" key="1">
    <citation type="submission" date="2019-07" db="EMBL/GenBank/DDBJ databases">
        <title>Description of 53C-WASEF.</title>
        <authorList>
            <person name="Pitt A."/>
            <person name="Hahn M.W."/>
        </authorList>
    </citation>
    <scope>NUCLEOTIDE SEQUENCE [LARGE SCALE GENOMIC DNA]</scope>
    <source>
        <strain evidence="1 2">53C-WASEF</strain>
    </source>
</reference>